<accession>G9ZL55</accession>
<dbReference type="EMBL" id="AGEY01000022">
    <property type="protein sequence ID" value="EHM00650.1"/>
    <property type="molecule type" value="Genomic_DNA"/>
</dbReference>
<name>G9ZL55_9LACO</name>
<sequence>MSKPAIYNDPIKAADYQSELEQIDAQISTTENDWEQKSLQLEDIS</sequence>
<proteinExistence type="predicted"/>
<evidence type="ECO:0000313" key="1">
    <source>
        <dbReference type="EMBL" id="EHM00650.1"/>
    </source>
</evidence>
<keyword evidence="2" id="KW-1185">Reference proteome</keyword>
<organism evidence="1 2">
    <name type="scientific">Lentilactobacillus parafarraginis F0439</name>
    <dbReference type="NCBI Taxonomy" id="797515"/>
    <lineage>
        <taxon>Bacteria</taxon>
        <taxon>Bacillati</taxon>
        <taxon>Bacillota</taxon>
        <taxon>Bacilli</taxon>
        <taxon>Lactobacillales</taxon>
        <taxon>Lactobacillaceae</taxon>
        <taxon>Lentilactobacillus</taxon>
    </lineage>
</organism>
<gene>
    <name evidence="1" type="ORF">HMPREF9103_00453</name>
</gene>
<evidence type="ECO:0000313" key="2">
    <source>
        <dbReference type="Proteomes" id="UP000004625"/>
    </source>
</evidence>
<dbReference type="AlphaFoldDB" id="G9ZL55"/>
<evidence type="ECO:0008006" key="3">
    <source>
        <dbReference type="Google" id="ProtNLM"/>
    </source>
</evidence>
<dbReference type="STRING" id="797515.HMPREF9103_00453"/>
<comment type="caution">
    <text evidence="1">The sequence shown here is derived from an EMBL/GenBank/DDBJ whole genome shotgun (WGS) entry which is preliminary data.</text>
</comment>
<protein>
    <recommendedName>
        <fullName evidence="3">ABC transporter Uup C-terminal domain-containing protein</fullName>
    </recommendedName>
</protein>
<reference evidence="1 2" key="1">
    <citation type="submission" date="2011-09" db="EMBL/GenBank/DDBJ databases">
        <authorList>
            <person name="Weinstock G."/>
            <person name="Sodergren E."/>
            <person name="Clifton S."/>
            <person name="Fulton L."/>
            <person name="Fulton B."/>
            <person name="Courtney L."/>
            <person name="Fronick C."/>
            <person name="Harrison M."/>
            <person name="Strong C."/>
            <person name="Farmer C."/>
            <person name="Delahaunty K."/>
            <person name="Markovic C."/>
            <person name="Hall O."/>
            <person name="Minx P."/>
            <person name="Tomlinson C."/>
            <person name="Mitreva M."/>
            <person name="Hou S."/>
            <person name="Chen J."/>
            <person name="Wollam A."/>
            <person name="Pepin K.H."/>
            <person name="Johnson M."/>
            <person name="Bhonagiri V."/>
            <person name="Zhang X."/>
            <person name="Suruliraj S."/>
            <person name="Warren W."/>
            <person name="Chinwalla A."/>
            <person name="Mardis E.R."/>
            <person name="Wilson R.K."/>
        </authorList>
    </citation>
    <scope>NUCLEOTIDE SEQUENCE [LARGE SCALE GENOMIC DNA]</scope>
    <source>
        <strain evidence="1 2">F0439</strain>
    </source>
</reference>
<dbReference type="Proteomes" id="UP000004625">
    <property type="component" value="Unassembled WGS sequence"/>
</dbReference>
<dbReference type="PATRIC" id="fig|797515.3.peg.421"/>
<dbReference type="HOGENOM" id="CLU_3201340_0_0_9"/>